<dbReference type="EMBL" id="BPQB01000007">
    <property type="protein sequence ID" value="GJE87834.1"/>
    <property type="molecule type" value="Genomic_DNA"/>
</dbReference>
<dbReference type="Pfam" id="PF12937">
    <property type="entry name" value="F-box-like"/>
    <property type="match status" value="1"/>
</dbReference>
<reference evidence="2 3" key="1">
    <citation type="submission" date="2021-08" db="EMBL/GenBank/DDBJ databases">
        <title>Draft Genome Sequence of Phanerochaete sordida strain YK-624.</title>
        <authorList>
            <person name="Mori T."/>
            <person name="Dohra H."/>
            <person name="Suzuki T."/>
            <person name="Kawagishi H."/>
            <person name="Hirai H."/>
        </authorList>
    </citation>
    <scope>NUCLEOTIDE SEQUENCE [LARGE SCALE GENOMIC DNA]</scope>
    <source>
        <strain evidence="2 3">YK-624</strain>
    </source>
</reference>
<dbReference type="InterPro" id="IPR001810">
    <property type="entry name" value="F-box_dom"/>
</dbReference>
<proteinExistence type="predicted"/>
<dbReference type="OrthoDB" id="3226064at2759"/>
<keyword evidence="3" id="KW-1185">Reference proteome</keyword>
<dbReference type="Proteomes" id="UP000703269">
    <property type="component" value="Unassembled WGS sequence"/>
</dbReference>
<evidence type="ECO:0000313" key="3">
    <source>
        <dbReference type="Proteomes" id="UP000703269"/>
    </source>
</evidence>
<protein>
    <submittedName>
        <fullName evidence="2">F-box protein</fullName>
    </submittedName>
</protein>
<accession>A0A9P3LAT1</accession>
<feature type="domain" description="F-box" evidence="1">
    <location>
        <begin position="15"/>
        <end position="64"/>
    </location>
</feature>
<dbReference type="Gene3D" id="1.20.1280.50">
    <property type="match status" value="1"/>
</dbReference>
<sequence length="511" mass="56763">MPCSSSTATTVPSACSSLLTIPQELTENVLKFCEPRDLARFAATCRPLRDIVYNDNDQVVWRVSFLSHPFDDPRQALGCARLTSAEVDWAGMLQQWLHAESVLLSRSTVLTAVLNEDNASELGDEDEDKPIRASLLTLLAAYNSALPGREGSSANLQWVESVLLRSALFAHESLLPSPSRAVPAPDSAQQLIAQLQCYLALSNEDGQTKASKARLASLRSSSRCYVYDLRKYRSETLWGPYTLSANGRLRVNWEHVKHIQNVVLMNLRDFPDSWKRVWPSWGVQSVRPYSAPDAEKRKPWDWAGVEGKWRRVVCFMDYRDLFTFNFSSLNEGPLNPRFFDDDFTEAVRLMEVDLKVLDPIDPSSPMSSPDLPTSSRPAAAFFASGSSLFGTSAPSARGDTHPQYPPIRFEGSSKGVHSGTSKIRGTVQMLRDGTVRWNFILCVPTDQVTSYDDAANRWSAEAVQVGHVGSAMGIAGIWTVAVHEEVGDPAGPFWMWKAPDSLPKDLDQLTF</sequence>
<dbReference type="CDD" id="cd09917">
    <property type="entry name" value="F-box_SF"/>
    <property type="match status" value="1"/>
</dbReference>
<name>A0A9P3LAT1_9APHY</name>
<dbReference type="InterPro" id="IPR036047">
    <property type="entry name" value="F-box-like_dom_sf"/>
</dbReference>
<gene>
    <name evidence="2" type="ORF">PsYK624_039170</name>
</gene>
<comment type="caution">
    <text evidence="2">The sequence shown here is derived from an EMBL/GenBank/DDBJ whole genome shotgun (WGS) entry which is preliminary data.</text>
</comment>
<dbReference type="AlphaFoldDB" id="A0A9P3LAT1"/>
<dbReference type="SUPFAM" id="SSF81383">
    <property type="entry name" value="F-box domain"/>
    <property type="match status" value="1"/>
</dbReference>
<evidence type="ECO:0000313" key="2">
    <source>
        <dbReference type="EMBL" id="GJE87834.1"/>
    </source>
</evidence>
<dbReference type="PROSITE" id="PS50181">
    <property type="entry name" value="FBOX"/>
    <property type="match status" value="1"/>
</dbReference>
<evidence type="ECO:0000259" key="1">
    <source>
        <dbReference type="PROSITE" id="PS50181"/>
    </source>
</evidence>
<organism evidence="2 3">
    <name type="scientific">Phanerochaete sordida</name>
    <dbReference type="NCBI Taxonomy" id="48140"/>
    <lineage>
        <taxon>Eukaryota</taxon>
        <taxon>Fungi</taxon>
        <taxon>Dikarya</taxon>
        <taxon>Basidiomycota</taxon>
        <taxon>Agaricomycotina</taxon>
        <taxon>Agaricomycetes</taxon>
        <taxon>Polyporales</taxon>
        <taxon>Phanerochaetaceae</taxon>
        <taxon>Phanerochaete</taxon>
    </lineage>
</organism>